<evidence type="ECO:0000313" key="11">
    <source>
        <dbReference type="Proteomes" id="UP000659223"/>
    </source>
</evidence>
<dbReference type="Gene3D" id="3.90.105.10">
    <property type="entry name" value="Molybdopterin biosynthesis moea protein, domain 2"/>
    <property type="match status" value="1"/>
</dbReference>
<evidence type="ECO:0000256" key="6">
    <source>
        <dbReference type="ARBA" id="ARBA00047317"/>
    </source>
</evidence>
<comment type="pathway">
    <text evidence="2 7">Cofactor biosynthesis; molybdopterin biosynthesis.</text>
</comment>
<keyword evidence="7" id="KW-0460">Magnesium</keyword>
<feature type="region of interest" description="Disordered" evidence="8">
    <location>
        <begin position="20"/>
        <end position="49"/>
    </location>
</feature>
<evidence type="ECO:0000313" key="10">
    <source>
        <dbReference type="EMBL" id="GGY10119.1"/>
    </source>
</evidence>
<comment type="cofactor">
    <cofactor evidence="7">
        <name>Mg(2+)</name>
        <dbReference type="ChEBI" id="CHEBI:18420"/>
    </cofactor>
</comment>
<keyword evidence="4 7" id="KW-0500">Molybdenum</keyword>
<feature type="domain" description="MoaB/Mog" evidence="9">
    <location>
        <begin position="318"/>
        <end position="454"/>
    </location>
</feature>
<dbReference type="InterPro" id="IPR005110">
    <property type="entry name" value="MoeA_linker/N"/>
</dbReference>
<sequence length="533" mass="54758">MSDADADSSLDRATDEALALFADDRRSHHARPAARRAERPAYDVDDAPRGSTQAPFVYFPFDEIPVGGGVVDGGRGVGAVPAAHRRTGPEDEPGPGPGPAPSFDAFPFIDAAEDEKRARHMTADATPPTTPHSAPHAGPCSAPHSTSWPTARAVAAAAAEALPAEERPLGDALGQVLAEPLVALTDLPSFDTSAMDGWAVSGPGPWRLPPPGEQDVLAGRPGTGPLRDGHALRIATGAPIPAGATAVLRSEHGEVTVQGELLANRHVSHGQDIRPRGGECRKGDRLVQAGTVVTPPLLGLAAAAGYDTLTVTRRPRVDVLVLGDELLREGLPEGGLIRDALGPMLGPWLRALGAEPAEALRIGDDAEALYEAFAASTADVVVTTGGTASGPVDHVHPTLHRLGAELLVDGVAVRPGHPMLLARLAPGRLVVGLPGNPLAAVAGLLTLAEPLLCTLTGRAVDEPVRAVPVEAVSGHPADTRLVPVTYDGPGRVRPLRFHGPAMLRGLAAADALAVVPPGGAGRSVEVLGLPSRP</sequence>
<dbReference type="CDD" id="cd00887">
    <property type="entry name" value="MoeA"/>
    <property type="match status" value="1"/>
</dbReference>
<name>A0ABQ2ZDA1_9ACTN</name>
<reference evidence="11" key="1">
    <citation type="journal article" date="2019" name="Int. J. Syst. Evol. Microbiol.">
        <title>The Global Catalogue of Microorganisms (GCM) 10K type strain sequencing project: providing services to taxonomists for standard genome sequencing and annotation.</title>
        <authorList>
            <consortium name="The Broad Institute Genomics Platform"/>
            <consortium name="The Broad Institute Genome Sequencing Center for Infectious Disease"/>
            <person name="Wu L."/>
            <person name="Ma J."/>
        </authorList>
    </citation>
    <scope>NUCLEOTIDE SEQUENCE [LARGE SCALE GENOMIC DNA]</scope>
    <source>
        <strain evidence="11">JCM 4586</strain>
    </source>
</reference>
<protein>
    <recommendedName>
        <fullName evidence="7">Molybdopterin molybdenumtransferase</fullName>
        <ecNumber evidence="7">2.10.1.1</ecNumber>
    </recommendedName>
</protein>
<dbReference type="InterPro" id="IPR001453">
    <property type="entry name" value="MoaB/Mog_dom"/>
</dbReference>
<keyword evidence="7" id="KW-0479">Metal-binding</keyword>
<evidence type="ECO:0000256" key="3">
    <source>
        <dbReference type="ARBA" id="ARBA00010763"/>
    </source>
</evidence>
<evidence type="ECO:0000256" key="4">
    <source>
        <dbReference type="ARBA" id="ARBA00022505"/>
    </source>
</evidence>
<dbReference type="Pfam" id="PF00994">
    <property type="entry name" value="MoCF_biosynth"/>
    <property type="match status" value="1"/>
</dbReference>
<dbReference type="InterPro" id="IPR038987">
    <property type="entry name" value="MoeA-like"/>
</dbReference>
<dbReference type="InterPro" id="IPR036425">
    <property type="entry name" value="MoaB/Mog-like_dom_sf"/>
</dbReference>
<dbReference type="SUPFAM" id="SSF63882">
    <property type="entry name" value="MoeA N-terminal region -like"/>
    <property type="match status" value="1"/>
</dbReference>
<gene>
    <name evidence="10" type="ORF">GCM10010324_66250</name>
</gene>
<evidence type="ECO:0000259" key="9">
    <source>
        <dbReference type="SMART" id="SM00852"/>
    </source>
</evidence>
<dbReference type="Gene3D" id="2.40.340.10">
    <property type="entry name" value="MoeA, C-terminal, domain IV"/>
    <property type="match status" value="1"/>
</dbReference>
<keyword evidence="7" id="KW-0808">Transferase</keyword>
<evidence type="ECO:0000256" key="2">
    <source>
        <dbReference type="ARBA" id="ARBA00005046"/>
    </source>
</evidence>
<dbReference type="InterPro" id="IPR036688">
    <property type="entry name" value="MoeA_C_domain_IV_sf"/>
</dbReference>
<dbReference type="EMBL" id="BMUT01000022">
    <property type="protein sequence ID" value="GGY10119.1"/>
    <property type="molecule type" value="Genomic_DNA"/>
</dbReference>
<dbReference type="InterPro" id="IPR036135">
    <property type="entry name" value="MoeA_linker/N_sf"/>
</dbReference>
<dbReference type="SUPFAM" id="SSF63867">
    <property type="entry name" value="MoeA C-terminal domain-like"/>
    <property type="match status" value="1"/>
</dbReference>
<comment type="function">
    <text evidence="1 7">Catalyzes the insertion of molybdate into adenylated molybdopterin with the concomitant release of AMP.</text>
</comment>
<evidence type="ECO:0000256" key="8">
    <source>
        <dbReference type="SAM" id="MobiDB-lite"/>
    </source>
</evidence>
<keyword evidence="5 7" id="KW-0501">Molybdenum cofactor biosynthesis</keyword>
<dbReference type="EC" id="2.10.1.1" evidence="7"/>
<dbReference type="Gene3D" id="2.170.190.11">
    <property type="entry name" value="Molybdopterin biosynthesis moea protein, domain 3"/>
    <property type="match status" value="1"/>
</dbReference>
<comment type="caution">
    <text evidence="10">The sequence shown here is derived from an EMBL/GenBank/DDBJ whole genome shotgun (WGS) entry which is preliminary data.</text>
</comment>
<dbReference type="RefSeq" id="WP_190025465.1">
    <property type="nucleotide sequence ID" value="NZ_BMUT01000022.1"/>
</dbReference>
<evidence type="ECO:0000256" key="5">
    <source>
        <dbReference type="ARBA" id="ARBA00023150"/>
    </source>
</evidence>
<accession>A0ABQ2ZDA1</accession>
<feature type="compositionally biased region" description="Low complexity" evidence="8">
    <location>
        <begin position="123"/>
        <end position="137"/>
    </location>
</feature>
<dbReference type="Proteomes" id="UP000659223">
    <property type="component" value="Unassembled WGS sequence"/>
</dbReference>
<evidence type="ECO:0000256" key="7">
    <source>
        <dbReference type="RuleBase" id="RU365090"/>
    </source>
</evidence>
<dbReference type="Pfam" id="PF03453">
    <property type="entry name" value="MoeA_N"/>
    <property type="match status" value="1"/>
</dbReference>
<keyword evidence="11" id="KW-1185">Reference proteome</keyword>
<proteinExistence type="inferred from homology"/>
<comment type="similarity">
    <text evidence="3 7">Belongs to the MoeA family.</text>
</comment>
<organism evidence="10 11">
    <name type="scientific">Streptomyces hiroshimensis</name>
    <dbReference type="NCBI Taxonomy" id="66424"/>
    <lineage>
        <taxon>Bacteria</taxon>
        <taxon>Bacillati</taxon>
        <taxon>Actinomycetota</taxon>
        <taxon>Actinomycetes</taxon>
        <taxon>Kitasatosporales</taxon>
        <taxon>Streptomycetaceae</taxon>
        <taxon>Streptomyces</taxon>
    </lineage>
</organism>
<dbReference type="InterPro" id="IPR005111">
    <property type="entry name" value="MoeA_C_domain_IV"/>
</dbReference>
<dbReference type="Gene3D" id="3.40.980.10">
    <property type="entry name" value="MoaB/Mog-like domain"/>
    <property type="match status" value="1"/>
</dbReference>
<comment type="catalytic activity">
    <reaction evidence="6">
        <text>adenylyl-molybdopterin + molybdate = Mo-molybdopterin + AMP + H(+)</text>
        <dbReference type="Rhea" id="RHEA:35047"/>
        <dbReference type="ChEBI" id="CHEBI:15378"/>
        <dbReference type="ChEBI" id="CHEBI:36264"/>
        <dbReference type="ChEBI" id="CHEBI:62727"/>
        <dbReference type="ChEBI" id="CHEBI:71302"/>
        <dbReference type="ChEBI" id="CHEBI:456215"/>
        <dbReference type="EC" id="2.10.1.1"/>
    </reaction>
</comment>
<feature type="region of interest" description="Disordered" evidence="8">
    <location>
        <begin position="77"/>
        <end position="104"/>
    </location>
</feature>
<feature type="region of interest" description="Disordered" evidence="8">
    <location>
        <begin position="116"/>
        <end position="147"/>
    </location>
</feature>
<dbReference type="PANTHER" id="PTHR10192:SF5">
    <property type="entry name" value="GEPHYRIN"/>
    <property type="match status" value="1"/>
</dbReference>
<dbReference type="PANTHER" id="PTHR10192">
    <property type="entry name" value="MOLYBDOPTERIN BIOSYNTHESIS PROTEIN"/>
    <property type="match status" value="1"/>
</dbReference>
<feature type="compositionally biased region" description="Basic and acidic residues" evidence="8">
    <location>
        <begin position="35"/>
        <end position="48"/>
    </location>
</feature>
<dbReference type="Pfam" id="PF03454">
    <property type="entry name" value="MoeA_C"/>
    <property type="match status" value="1"/>
</dbReference>
<evidence type="ECO:0000256" key="1">
    <source>
        <dbReference type="ARBA" id="ARBA00002901"/>
    </source>
</evidence>
<dbReference type="SUPFAM" id="SSF53218">
    <property type="entry name" value="Molybdenum cofactor biosynthesis proteins"/>
    <property type="match status" value="1"/>
</dbReference>
<dbReference type="SMART" id="SM00852">
    <property type="entry name" value="MoCF_biosynth"/>
    <property type="match status" value="1"/>
</dbReference>